<sequence length="82" mass="10278">MQSKEKEVEEAVLIRYYNVLFYLFFKTGRVDFKRQYLVNRINSGESMRMKQIQDWCIYQQILFKTKFIYRKDFPVKDNLWNF</sequence>
<comment type="caution">
    <text evidence="1">The sequence shown here is derived from an EMBL/GenBank/DDBJ whole genome shotgun (WGS) entry which is preliminary data.</text>
</comment>
<evidence type="ECO:0000313" key="2">
    <source>
        <dbReference type="Proteomes" id="UP000769156"/>
    </source>
</evidence>
<evidence type="ECO:0000313" key="1">
    <source>
        <dbReference type="EMBL" id="HJF94119.1"/>
    </source>
</evidence>
<dbReference type="EMBL" id="DYVY01000078">
    <property type="protein sequence ID" value="HJF94119.1"/>
    <property type="molecule type" value="Genomic_DNA"/>
</dbReference>
<accession>A0A921LE21</accession>
<dbReference type="AlphaFoldDB" id="A0A921LE21"/>
<dbReference type="Proteomes" id="UP000769156">
    <property type="component" value="Unassembled WGS sequence"/>
</dbReference>
<reference evidence="1" key="2">
    <citation type="submission" date="2021-09" db="EMBL/GenBank/DDBJ databases">
        <authorList>
            <person name="Gilroy R."/>
        </authorList>
    </citation>
    <scope>NUCLEOTIDE SEQUENCE</scope>
    <source>
        <strain evidence="1">ChiSjej5B23-16112</strain>
    </source>
</reference>
<organism evidence="1 2">
    <name type="scientific">Lachnoclostridium phocaeense</name>
    <dbReference type="NCBI Taxonomy" id="1871021"/>
    <lineage>
        <taxon>Bacteria</taxon>
        <taxon>Bacillati</taxon>
        <taxon>Bacillota</taxon>
        <taxon>Clostridia</taxon>
        <taxon>Lachnospirales</taxon>
        <taxon>Lachnospiraceae</taxon>
    </lineage>
</organism>
<reference evidence="1" key="1">
    <citation type="journal article" date="2021" name="PeerJ">
        <title>Extensive microbial diversity within the chicken gut microbiome revealed by metagenomics and culture.</title>
        <authorList>
            <person name="Gilroy R."/>
            <person name="Ravi A."/>
            <person name="Getino M."/>
            <person name="Pursley I."/>
            <person name="Horton D.L."/>
            <person name="Alikhan N.F."/>
            <person name="Baker D."/>
            <person name="Gharbi K."/>
            <person name="Hall N."/>
            <person name="Watson M."/>
            <person name="Adriaenssens E.M."/>
            <person name="Foster-Nyarko E."/>
            <person name="Jarju S."/>
            <person name="Secka A."/>
            <person name="Antonio M."/>
            <person name="Oren A."/>
            <person name="Chaudhuri R.R."/>
            <person name="La Ragione R."/>
            <person name="Hildebrand F."/>
            <person name="Pallen M.J."/>
        </authorList>
    </citation>
    <scope>NUCLEOTIDE SEQUENCE</scope>
    <source>
        <strain evidence="1">ChiSjej5B23-16112</strain>
    </source>
</reference>
<proteinExistence type="predicted"/>
<gene>
    <name evidence="1" type="ORF">K8V82_04940</name>
</gene>
<protein>
    <submittedName>
        <fullName evidence="1">Uncharacterized protein</fullName>
    </submittedName>
</protein>
<name>A0A921LE21_9FIRM</name>